<dbReference type="InterPro" id="IPR050253">
    <property type="entry name" value="Seed_Storage-Functional"/>
</dbReference>
<dbReference type="SMART" id="SM00835">
    <property type="entry name" value="Cupin_1"/>
    <property type="match status" value="2"/>
</dbReference>
<evidence type="ECO:0000256" key="2">
    <source>
        <dbReference type="SAM" id="MobiDB-lite"/>
    </source>
</evidence>
<comment type="similarity">
    <text evidence="1">Belongs to the 7S seed storage protein family.</text>
</comment>
<dbReference type="Gene3D" id="6.10.250.890">
    <property type="match status" value="5"/>
</dbReference>
<evidence type="ECO:0000259" key="3">
    <source>
        <dbReference type="SMART" id="SM00835"/>
    </source>
</evidence>
<comment type="caution">
    <text evidence="4">The sequence shown here is derived from an EMBL/GenBank/DDBJ whole genome shotgun (WGS) entry which is preliminary data.</text>
</comment>
<gene>
    <name evidence="4" type="ORF">RchiOBHm_Chr4g0415511</name>
</gene>
<dbReference type="Pfam" id="PF00190">
    <property type="entry name" value="Cupin_1"/>
    <property type="match status" value="2"/>
</dbReference>
<evidence type="ECO:0000313" key="4">
    <source>
        <dbReference type="EMBL" id="PRQ38577.1"/>
    </source>
</evidence>
<reference evidence="4 5" key="1">
    <citation type="journal article" date="2018" name="Nat. Genet.">
        <title>The Rosa genome provides new insights in the design of modern roses.</title>
        <authorList>
            <person name="Bendahmane M."/>
        </authorList>
    </citation>
    <scope>NUCLEOTIDE SEQUENCE [LARGE SCALE GENOMIC DNA]</scope>
    <source>
        <strain evidence="5">cv. Old Blush</strain>
    </source>
</reference>
<accession>A0A2P6QWL0</accession>
<dbReference type="CDD" id="cd02244">
    <property type="entry name" value="cupin_7S_vicilin-like_N"/>
    <property type="match status" value="1"/>
</dbReference>
<feature type="domain" description="Cupin type-1" evidence="3">
    <location>
        <begin position="658"/>
        <end position="823"/>
    </location>
</feature>
<feature type="region of interest" description="Disordered" evidence="2">
    <location>
        <begin position="433"/>
        <end position="460"/>
    </location>
</feature>
<proteinExistence type="inferred from homology"/>
<dbReference type="OMA" id="NQRGPDW"/>
<feature type="compositionally biased region" description="Polar residues" evidence="2">
    <location>
        <begin position="634"/>
        <end position="647"/>
    </location>
</feature>
<dbReference type="InterPro" id="IPR011051">
    <property type="entry name" value="RmlC_Cupin_sf"/>
</dbReference>
<dbReference type="STRING" id="74649.A0A2P6QWL0"/>
<dbReference type="InterPro" id="IPR006045">
    <property type="entry name" value="Cupin_1"/>
</dbReference>
<evidence type="ECO:0000313" key="5">
    <source>
        <dbReference type="Proteomes" id="UP000238479"/>
    </source>
</evidence>
<dbReference type="EMBL" id="PDCK01000042">
    <property type="protein sequence ID" value="PRQ38577.1"/>
    <property type="molecule type" value="Genomic_DNA"/>
</dbReference>
<dbReference type="PANTHER" id="PTHR31189:SF41">
    <property type="entry name" value="VICILIN C72"/>
    <property type="match status" value="1"/>
</dbReference>
<evidence type="ECO:0000256" key="1">
    <source>
        <dbReference type="ARBA" id="ARBA00023597"/>
    </source>
</evidence>
<protein>
    <submittedName>
        <fullName evidence="4">Putative rmlC-like jelly roll protein</fullName>
    </submittedName>
</protein>
<dbReference type="AlphaFoldDB" id="A0A2P6QWL0"/>
<sequence length="857" mass="100249">MFTMNYTEVQIFNKRSYKTISNICIATILKLNLLTYTRCERQFEQRGDELDINTSRDPEQKLEQCQQSCQSRQQGQQQQQQCRQQCAQQLSQRESQQICQRRCQMQDSGQQQCQRRCMQQLEQGELDINTSRDPEQKLEQCQQSCQSRQQGQQQQQQCRQQCAQQLSQRERQQICQRRCQMQDSGQQQCQRRCMQQLEQGQLDINTSRDPEQKLEQCQQSCQSRQEGQQQQQQFRQQCAQQLSQQERQQICQRRCQMQDSGQQQCQRRCMQQLVQGELDINKSRDPEQKLEQCQQSCQSRQQGQQQQQQCRQQCAQQLSQQERQQICQRRCQMQDSDQQQCQRRCMQQLEQGEQDINTSTDPEQKLEQCQQGCQSREQGQQEQQQKCRQQCAQQLSQRERQQICEQRCQRQQRGDQQQQQQCQRRCQQQLEQGQHGQSQNYRREREDQQSRGQSQMNNPYYFPSDMFQQKFRSQEGGMYVLERFTKNENKLLRGIRNYRLAIIEAKPNTFVLRHHCDAESIFVVINGRCTCTMLMQDNKESFNMEMGDVLRVPAGATVYLVNNDIDQTLRIAKLKQPVNTPGRFEEFFSASSQDLDSYFNVFSDDILESAFNLRRVFGQQQQKRQGMVMRASPKQLQALSQHASSPRSKGRQSGKGPFNLRNQKPIQANEFGKLFEARPEKFGQLQDMDVSVTCVEVNNEAMMLPHYNSKAIFVVLVVEGSGRVEMACPHMASQSQMGEEEVEQQGEQVKVTADVSEGDVFVIPAGHPIAIVAQNQQLKMLGFGINAQNNKRNFIAGREANPIREMEREAKQLTFGQEMEQIINRQRESYFAPTGQSQQQRGGRDEPLSSILAFTGF</sequence>
<name>A0A2P6QWL0_ROSCH</name>
<dbReference type="SUPFAM" id="SSF51182">
    <property type="entry name" value="RmlC-like cupins"/>
    <property type="match status" value="2"/>
</dbReference>
<dbReference type="CDD" id="cd02245">
    <property type="entry name" value="cupin_7S_vicilin-like_C"/>
    <property type="match status" value="1"/>
</dbReference>
<feature type="domain" description="Cupin type-1" evidence="3">
    <location>
        <begin position="464"/>
        <end position="619"/>
    </location>
</feature>
<dbReference type="InterPro" id="IPR014710">
    <property type="entry name" value="RmlC-like_jellyroll"/>
</dbReference>
<dbReference type="PANTHER" id="PTHR31189">
    <property type="entry name" value="OS03G0336100 PROTEIN-RELATED"/>
    <property type="match status" value="1"/>
</dbReference>
<dbReference type="Gramene" id="PRQ38577">
    <property type="protein sequence ID" value="PRQ38577"/>
    <property type="gene ID" value="RchiOBHm_Chr4g0415511"/>
</dbReference>
<dbReference type="Proteomes" id="UP000238479">
    <property type="component" value="Chromosome 4"/>
</dbReference>
<keyword evidence="5" id="KW-1185">Reference proteome</keyword>
<dbReference type="Gene3D" id="2.60.120.10">
    <property type="entry name" value="Jelly Rolls"/>
    <property type="match status" value="2"/>
</dbReference>
<feature type="region of interest" description="Disordered" evidence="2">
    <location>
        <begin position="627"/>
        <end position="662"/>
    </location>
</feature>
<organism evidence="4 5">
    <name type="scientific">Rosa chinensis</name>
    <name type="common">China rose</name>
    <dbReference type="NCBI Taxonomy" id="74649"/>
    <lineage>
        <taxon>Eukaryota</taxon>
        <taxon>Viridiplantae</taxon>
        <taxon>Streptophyta</taxon>
        <taxon>Embryophyta</taxon>
        <taxon>Tracheophyta</taxon>
        <taxon>Spermatophyta</taxon>
        <taxon>Magnoliopsida</taxon>
        <taxon>eudicotyledons</taxon>
        <taxon>Gunneridae</taxon>
        <taxon>Pentapetalae</taxon>
        <taxon>rosids</taxon>
        <taxon>fabids</taxon>
        <taxon>Rosales</taxon>
        <taxon>Rosaceae</taxon>
        <taxon>Rosoideae</taxon>
        <taxon>Rosoideae incertae sedis</taxon>
        <taxon>Rosa</taxon>
    </lineage>
</organism>